<organism evidence="1 2">
    <name type="scientific">Trichinella nelsoni</name>
    <dbReference type="NCBI Taxonomy" id="6336"/>
    <lineage>
        <taxon>Eukaryota</taxon>
        <taxon>Metazoa</taxon>
        <taxon>Ecdysozoa</taxon>
        <taxon>Nematoda</taxon>
        <taxon>Enoplea</taxon>
        <taxon>Dorylaimia</taxon>
        <taxon>Trichinellida</taxon>
        <taxon>Trichinellidae</taxon>
        <taxon>Trichinella</taxon>
    </lineage>
</organism>
<dbReference type="STRING" id="6336.A0A0V0RSH2"/>
<dbReference type="Proteomes" id="UP000054630">
    <property type="component" value="Unassembled WGS sequence"/>
</dbReference>
<dbReference type="EMBL" id="JYDL01000088">
    <property type="protein sequence ID" value="KRX17417.1"/>
    <property type="molecule type" value="Genomic_DNA"/>
</dbReference>
<evidence type="ECO:0000313" key="1">
    <source>
        <dbReference type="EMBL" id="KRX17417.1"/>
    </source>
</evidence>
<gene>
    <name evidence="1" type="ORF">T07_12109</name>
</gene>
<evidence type="ECO:0000313" key="2">
    <source>
        <dbReference type="Proteomes" id="UP000054630"/>
    </source>
</evidence>
<keyword evidence="2" id="KW-1185">Reference proteome</keyword>
<proteinExistence type="predicted"/>
<accession>A0A0V0RSH2</accession>
<sequence length="110" mass="12807">MLRGLCDISKASECESRERRCHSCLWPGPCKLQVSANRDDVPLRLRQTRERDVYSKLILKGNWIVNRMEDVWYVPKLGLNLFFIGKAAEKGSKFNAYVDGCTWREAVRRT</sequence>
<dbReference type="OrthoDB" id="413361at2759"/>
<name>A0A0V0RSH2_9BILA</name>
<dbReference type="AlphaFoldDB" id="A0A0V0RSH2"/>
<protein>
    <submittedName>
        <fullName evidence="1">Uncharacterized protein</fullName>
    </submittedName>
</protein>
<reference evidence="1 2" key="1">
    <citation type="submission" date="2015-01" db="EMBL/GenBank/DDBJ databases">
        <title>Evolution of Trichinella species and genotypes.</title>
        <authorList>
            <person name="Korhonen P.K."/>
            <person name="Edoardo P."/>
            <person name="Giuseppe L.R."/>
            <person name="Gasser R.B."/>
        </authorList>
    </citation>
    <scope>NUCLEOTIDE SEQUENCE [LARGE SCALE GENOMIC DNA]</scope>
    <source>
        <strain evidence="1">ISS37</strain>
    </source>
</reference>
<comment type="caution">
    <text evidence="1">The sequence shown here is derived from an EMBL/GenBank/DDBJ whole genome shotgun (WGS) entry which is preliminary data.</text>
</comment>